<sequence>MLNKIFIFGCLGLFAFSLAQPQAPPPQQGGFGGNQQQGMGPPQSGMSGHPHGPPGMNQGQGQGMNNQQGFNGAQGFGQQPPFNMTPPTTTTTTKSSG</sequence>
<comment type="caution">
    <text evidence="3">The sequence shown here is derived from an EMBL/GenBank/DDBJ whole genome shotgun (WGS) entry which is preliminary data.</text>
</comment>
<evidence type="ECO:0000313" key="4">
    <source>
        <dbReference type="Proteomes" id="UP001107558"/>
    </source>
</evidence>
<dbReference type="EMBL" id="JADBJN010000004">
    <property type="protein sequence ID" value="KAG5668450.1"/>
    <property type="molecule type" value="Genomic_DNA"/>
</dbReference>
<proteinExistence type="predicted"/>
<feature type="compositionally biased region" description="Low complexity" evidence="1">
    <location>
        <begin position="36"/>
        <end position="97"/>
    </location>
</feature>
<dbReference type="Proteomes" id="UP001107558">
    <property type="component" value="Chromosome 4"/>
</dbReference>
<dbReference type="AlphaFoldDB" id="A0A9J6BFG5"/>
<feature type="region of interest" description="Disordered" evidence="1">
    <location>
        <begin position="20"/>
        <end position="97"/>
    </location>
</feature>
<protein>
    <submittedName>
        <fullName evidence="3">Uncharacterized protein</fullName>
    </submittedName>
</protein>
<feature type="signal peptide" evidence="2">
    <location>
        <begin position="1"/>
        <end position="19"/>
    </location>
</feature>
<keyword evidence="2" id="KW-0732">Signal</keyword>
<organism evidence="3 4">
    <name type="scientific">Polypedilum vanderplanki</name>
    <name type="common">Sleeping chironomid midge</name>
    <dbReference type="NCBI Taxonomy" id="319348"/>
    <lineage>
        <taxon>Eukaryota</taxon>
        <taxon>Metazoa</taxon>
        <taxon>Ecdysozoa</taxon>
        <taxon>Arthropoda</taxon>
        <taxon>Hexapoda</taxon>
        <taxon>Insecta</taxon>
        <taxon>Pterygota</taxon>
        <taxon>Neoptera</taxon>
        <taxon>Endopterygota</taxon>
        <taxon>Diptera</taxon>
        <taxon>Nematocera</taxon>
        <taxon>Chironomoidea</taxon>
        <taxon>Chironomidae</taxon>
        <taxon>Chironominae</taxon>
        <taxon>Polypedilum</taxon>
        <taxon>Polypedilum</taxon>
    </lineage>
</organism>
<accession>A0A9J6BFG5</accession>
<gene>
    <name evidence="3" type="ORF">PVAND_016390</name>
</gene>
<evidence type="ECO:0000256" key="1">
    <source>
        <dbReference type="SAM" id="MobiDB-lite"/>
    </source>
</evidence>
<evidence type="ECO:0000313" key="3">
    <source>
        <dbReference type="EMBL" id="KAG5668450.1"/>
    </source>
</evidence>
<keyword evidence="4" id="KW-1185">Reference proteome</keyword>
<reference evidence="3" key="1">
    <citation type="submission" date="2021-03" db="EMBL/GenBank/DDBJ databases">
        <title>Chromosome level genome of the anhydrobiotic midge Polypedilum vanderplanki.</title>
        <authorList>
            <person name="Yoshida Y."/>
            <person name="Kikawada T."/>
            <person name="Gusev O."/>
        </authorList>
    </citation>
    <scope>NUCLEOTIDE SEQUENCE</scope>
    <source>
        <strain evidence="3">NIAS01</strain>
        <tissue evidence="3">Whole body or cell culture</tissue>
    </source>
</reference>
<evidence type="ECO:0000256" key="2">
    <source>
        <dbReference type="SAM" id="SignalP"/>
    </source>
</evidence>
<name>A0A9J6BFG5_POLVA</name>
<feature type="chain" id="PRO_5039954913" evidence="2">
    <location>
        <begin position="20"/>
        <end position="97"/>
    </location>
</feature>